<evidence type="ECO:0000256" key="2">
    <source>
        <dbReference type="ARBA" id="ARBA00013064"/>
    </source>
</evidence>
<dbReference type="Gene3D" id="3.90.190.10">
    <property type="entry name" value="Protein tyrosine phosphatase superfamily"/>
    <property type="match status" value="1"/>
</dbReference>
<evidence type="ECO:0000256" key="9">
    <source>
        <dbReference type="ARBA" id="ARBA00051722"/>
    </source>
</evidence>
<reference evidence="14 15" key="1">
    <citation type="submission" date="2024-02" db="EMBL/GenBank/DDBJ databases">
        <title>FIRST GENOME SEQUENCES OF Leishmania (Viannia) shawi, Leishmania (Viannia) lindenbergi AND Leishmania (Viannia) utingensis.</title>
        <authorList>
            <person name="Resadore F."/>
            <person name="Custodio M.G.F."/>
            <person name="Boite M.C."/>
            <person name="Cupolillo E."/>
            <person name="Ferreira G.E.M."/>
        </authorList>
    </citation>
    <scope>NUCLEOTIDE SEQUENCE [LARGE SCALE GENOMIC DNA]</scope>
    <source>
        <strain evidence="14 15">MHOM/BR/1966/M15733</strain>
    </source>
</reference>
<dbReference type="Proteomes" id="UP001500131">
    <property type="component" value="Unassembled WGS sequence"/>
</dbReference>
<accession>A0AAW3APE6</accession>
<sequence>MDIKGTIVDCKRSGTEEVIFRFLILDAPSPSSLPTYVKLLQRQNVHHLVRACGPTYNAELVEKNGIQVHGWTFDDGAPPTRAVMDRWLDLLSQEVGKTPPETIAVHCVAGLGRAPILVALALVEYGNMAPLDAVGYVRERRKGAINQVQLNWLMRSQQGTKRRRTQSSCCWNGRRLTQLDTGDTKGPPDRAGAIRRDGLHDKPLPSLQAIIATSTWHSADGPAETSPHVTLALDCFIGDWGPVTTAPPVMTGAQLRCDLIAKSTRRARADHRDNPKAHQGGGASPMQ</sequence>
<dbReference type="InterPro" id="IPR020422">
    <property type="entry name" value="TYR_PHOSPHATASE_DUAL_dom"/>
</dbReference>
<keyword evidence="6" id="KW-1015">Disulfide bond</keyword>
<evidence type="ECO:0000313" key="14">
    <source>
        <dbReference type="EMBL" id="KAL0508755.1"/>
    </source>
</evidence>
<dbReference type="SUPFAM" id="SSF52799">
    <property type="entry name" value="(Phosphotyrosine protein) phosphatases II"/>
    <property type="match status" value="1"/>
</dbReference>
<evidence type="ECO:0000256" key="8">
    <source>
        <dbReference type="ARBA" id="ARBA00023289"/>
    </source>
</evidence>
<feature type="domain" description="Tyrosine specific protein phosphatases" evidence="13">
    <location>
        <begin position="85"/>
        <end position="152"/>
    </location>
</feature>
<comment type="caution">
    <text evidence="14">The sequence shown here is derived from an EMBL/GenBank/DDBJ whole genome shotgun (WGS) entry which is preliminary data.</text>
</comment>
<dbReference type="GO" id="GO:0004725">
    <property type="term" value="F:protein tyrosine phosphatase activity"/>
    <property type="evidence" value="ECO:0007669"/>
    <property type="project" value="UniProtKB-EC"/>
</dbReference>
<gene>
    <name evidence="14" type="ORF">Q4I31_002440</name>
</gene>
<evidence type="ECO:0000256" key="3">
    <source>
        <dbReference type="ARBA" id="ARBA00022481"/>
    </source>
</evidence>
<feature type="region of interest" description="Disordered" evidence="11">
    <location>
        <begin position="264"/>
        <end position="287"/>
    </location>
</feature>
<evidence type="ECO:0000256" key="1">
    <source>
        <dbReference type="ARBA" id="ARBA00009580"/>
    </source>
</evidence>
<dbReference type="EC" id="3.1.3.48" evidence="2"/>
<dbReference type="PROSITE" id="PS50054">
    <property type="entry name" value="TYR_PHOSPHATASE_DUAL"/>
    <property type="match status" value="1"/>
</dbReference>
<dbReference type="EMBL" id="JBAMZK010000017">
    <property type="protein sequence ID" value="KAL0508755.1"/>
    <property type="molecule type" value="Genomic_DNA"/>
</dbReference>
<evidence type="ECO:0000256" key="5">
    <source>
        <dbReference type="ARBA" id="ARBA00022912"/>
    </source>
</evidence>
<keyword evidence="5" id="KW-0904">Protein phosphatase</keyword>
<keyword evidence="15" id="KW-1185">Reference proteome</keyword>
<keyword evidence="8" id="KW-0636">Prenylation</keyword>
<evidence type="ECO:0000256" key="6">
    <source>
        <dbReference type="ARBA" id="ARBA00023157"/>
    </source>
</evidence>
<keyword evidence="7" id="KW-0449">Lipoprotein</keyword>
<dbReference type="InterPro" id="IPR029021">
    <property type="entry name" value="Prot-tyrosine_phosphatase-like"/>
</dbReference>
<evidence type="ECO:0000256" key="4">
    <source>
        <dbReference type="ARBA" id="ARBA00022801"/>
    </source>
</evidence>
<comment type="catalytic activity">
    <reaction evidence="9">
        <text>O-phospho-L-tyrosyl-[protein] + H2O = L-tyrosyl-[protein] + phosphate</text>
        <dbReference type="Rhea" id="RHEA:10684"/>
        <dbReference type="Rhea" id="RHEA-COMP:10136"/>
        <dbReference type="Rhea" id="RHEA-COMP:20101"/>
        <dbReference type="ChEBI" id="CHEBI:15377"/>
        <dbReference type="ChEBI" id="CHEBI:43474"/>
        <dbReference type="ChEBI" id="CHEBI:46858"/>
        <dbReference type="ChEBI" id="CHEBI:61978"/>
        <dbReference type="EC" id="3.1.3.48"/>
    </reaction>
</comment>
<dbReference type="PROSITE" id="PS50056">
    <property type="entry name" value="TYR_PHOSPHATASE_2"/>
    <property type="match status" value="1"/>
</dbReference>
<dbReference type="FunFam" id="3.90.190.10:FF:000086">
    <property type="entry name" value="Protein tyrosine phosphatase-like protein"/>
    <property type="match status" value="1"/>
</dbReference>
<evidence type="ECO:0000256" key="10">
    <source>
        <dbReference type="ARBA" id="ARBA00073125"/>
    </source>
</evidence>
<keyword evidence="4" id="KW-0378">Hydrolase</keyword>
<dbReference type="InterPro" id="IPR050561">
    <property type="entry name" value="PTP"/>
</dbReference>
<dbReference type="GO" id="GO:0005737">
    <property type="term" value="C:cytoplasm"/>
    <property type="evidence" value="ECO:0007669"/>
    <property type="project" value="UniProtKB-ARBA"/>
</dbReference>
<evidence type="ECO:0000256" key="7">
    <source>
        <dbReference type="ARBA" id="ARBA00023288"/>
    </source>
</evidence>
<dbReference type="InterPro" id="IPR057023">
    <property type="entry name" value="PTP-SAK"/>
</dbReference>
<evidence type="ECO:0000313" key="15">
    <source>
        <dbReference type="Proteomes" id="UP001500131"/>
    </source>
</evidence>
<feature type="domain" description="Tyrosine-protein phosphatase" evidence="12">
    <location>
        <begin position="13"/>
        <end position="166"/>
    </location>
</feature>
<dbReference type="Pfam" id="PF22784">
    <property type="entry name" value="PTP-SAK"/>
    <property type="match status" value="1"/>
</dbReference>
<evidence type="ECO:0000259" key="12">
    <source>
        <dbReference type="PROSITE" id="PS50054"/>
    </source>
</evidence>
<organism evidence="14 15">
    <name type="scientific">Leishmania lindenbergi</name>
    <dbReference type="NCBI Taxonomy" id="651832"/>
    <lineage>
        <taxon>Eukaryota</taxon>
        <taxon>Discoba</taxon>
        <taxon>Euglenozoa</taxon>
        <taxon>Kinetoplastea</taxon>
        <taxon>Metakinetoplastina</taxon>
        <taxon>Trypanosomatida</taxon>
        <taxon>Trypanosomatidae</taxon>
        <taxon>Leishmaniinae</taxon>
        <taxon>Leishmania</taxon>
    </lineage>
</organism>
<evidence type="ECO:0000259" key="13">
    <source>
        <dbReference type="PROSITE" id="PS50056"/>
    </source>
</evidence>
<evidence type="ECO:0000256" key="11">
    <source>
        <dbReference type="SAM" id="MobiDB-lite"/>
    </source>
</evidence>
<dbReference type="CDD" id="cd14500">
    <property type="entry name" value="PTP-IVa"/>
    <property type="match status" value="1"/>
</dbReference>
<name>A0AAW3APE6_9TRYP</name>
<proteinExistence type="inferred from homology"/>
<comment type="similarity">
    <text evidence="1">Belongs to the protein-tyrosine phosphatase family.</text>
</comment>
<dbReference type="AlphaFoldDB" id="A0AAW3APE6"/>
<dbReference type="InterPro" id="IPR000387">
    <property type="entry name" value="Tyr_Pase_dom"/>
</dbReference>
<keyword evidence="3" id="KW-0488">Methylation</keyword>
<protein>
    <recommendedName>
        <fullName evidence="10">Protein tyrosine phosphatase PRL-1</fullName>
        <ecNumber evidence="2">3.1.3.48</ecNumber>
    </recommendedName>
</protein>
<dbReference type="PANTHER" id="PTHR23339">
    <property type="entry name" value="TYROSINE SPECIFIC PROTEIN PHOSPHATASE AND DUAL SPECIFICITY PROTEIN PHOSPHATASE"/>
    <property type="match status" value="1"/>
</dbReference>